<name>A0A9P6UZF8_9FUNG</name>
<proteinExistence type="predicted"/>
<evidence type="ECO:0000256" key="2">
    <source>
        <dbReference type="SAM" id="Phobius"/>
    </source>
</evidence>
<dbReference type="EMBL" id="JAAAIP010000013">
    <property type="protein sequence ID" value="KAG0329609.1"/>
    <property type="molecule type" value="Genomic_DNA"/>
</dbReference>
<dbReference type="AlphaFoldDB" id="A0A9P6UZF8"/>
<protein>
    <recommendedName>
        <fullName evidence="5">Transmembrane protein</fullName>
    </recommendedName>
</protein>
<evidence type="ECO:0000256" key="1">
    <source>
        <dbReference type="SAM" id="MobiDB-lite"/>
    </source>
</evidence>
<sequence>MGSLSIQPDTLARTKKPRLPILEYNPINGLRIAIMALTLIMLILDCVHISQLKRSWSVLGRVPWPFSEMMGTSDFHGPPPAATDLHGYYCLLLIPDLMAFFTMLWLLVGPKCKDTQFHIGLRVLSSLLLLIILLWAPCEDIVRVRGYTQRTFGSSTGNTTRNVNGVTNLNNGTTGYGGSIGVSSDGGGSGAGAGGGWIKRRFNTVPSLERSYVDFTHGSTRGGATVGRTSRVVFTRGSSEQPGIKVETASRVIVDMTPGGVSRVVVAAGRAKSVNSGRRGAIALEESIEMVPFQGNGPTPTRINGVSSSSVGVTTSKRDTVAMPTGDSSATLTRAGSATPSGSSSAASTASIGTTIGRGGSGNIDGYVSGPPSSGSVYFCFINHPEVAPLSPYVYCGVYKTRNVFAFVLFVMVLGEVTLALMRDNRELED</sequence>
<evidence type="ECO:0000313" key="3">
    <source>
        <dbReference type="EMBL" id="KAG0329609.1"/>
    </source>
</evidence>
<feature type="transmembrane region" description="Helical" evidence="2">
    <location>
        <begin position="404"/>
        <end position="422"/>
    </location>
</feature>
<feature type="region of interest" description="Disordered" evidence="1">
    <location>
        <begin position="293"/>
        <end position="350"/>
    </location>
</feature>
<evidence type="ECO:0000313" key="4">
    <source>
        <dbReference type="Proteomes" id="UP000738325"/>
    </source>
</evidence>
<keyword evidence="4" id="KW-1185">Reference proteome</keyword>
<dbReference type="OrthoDB" id="2374368at2759"/>
<gene>
    <name evidence="3" type="ORF">BGZ99_001216</name>
</gene>
<feature type="compositionally biased region" description="Low complexity" evidence="1">
    <location>
        <begin position="335"/>
        <end position="350"/>
    </location>
</feature>
<feature type="transmembrane region" description="Helical" evidence="2">
    <location>
        <begin position="32"/>
        <end position="50"/>
    </location>
</feature>
<organism evidence="3 4">
    <name type="scientific">Dissophora globulifera</name>
    <dbReference type="NCBI Taxonomy" id="979702"/>
    <lineage>
        <taxon>Eukaryota</taxon>
        <taxon>Fungi</taxon>
        <taxon>Fungi incertae sedis</taxon>
        <taxon>Mucoromycota</taxon>
        <taxon>Mortierellomycotina</taxon>
        <taxon>Mortierellomycetes</taxon>
        <taxon>Mortierellales</taxon>
        <taxon>Mortierellaceae</taxon>
        <taxon>Dissophora</taxon>
    </lineage>
</organism>
<comment type="caution">
    <text evidence="3">The sequence shown here is derived from an EMBL/GenBank/DDBJ whole genome shotgun (WGS) entry which is preliminary data.</text>
</comment>
<keyword evidence="2" id="KW-0812">Transmembrane</keyword>
<evidence type="ECO:0008006" key="5">
    <source>
        <dbReference type="Google" id="ProtNLM"/>
    </source>
</evidence>
<feature type="transmembrane region" description="Helical" evidence="2">
    <location>
        <begin position="119"/>
        <end position="136"/>
    </location>
</feature>
<reference evidence="3" key="1">
    <citation type="journal article" date="2020" name="Fungal Divers.">
        <title>Resolving the Mortierellaceae phylogeny through synthesis of multi-gene phylogenetics and phylogenomics.</title>
        <authorList>
            <person name="Vandepol N."/>
            <person name="Liber J."/>
            <person name="Desiro A."/>
            <person name="Na H."/>
            <person name="Kennedy M."/>
            <person name="Barry K."/>
            <person name="Grigoriev I.V."/>
            <person name="Miller A.N."/>
            <person name="O'Donnell K."/>
            <person name="Stajich J.E."/>
            <person name="Bonito G."/>
        </authorList>
    </citation>
    <scope>NUCLEOTIDE SEQUENCE</scope>
    <source>
        <strain evidence="3">REB-010B</strain>
    </source>
</reference>
<accession>A0A9P6UZF8</accession>
<feature type="compositionally biased region" description="Low complexity" evidence="1">
    <location>
        <begin position="305"/>
        <end position="315"/>
    </location>
</feature>
<feature type="transmembrane region" description="Helical" evidence="2">
    <location>
        <begin position="86"/>
        <end position="107"/>
    </location>
</feature>
<dbReference type="Proteomes" id="UP000738325">
    <property type="component" value="Unassembled WGS sequence"/>
</dbReference>
<keyword evidence="2" id="KW-1133">Transmembrane helix</keyword>
<keyword evidence="2" id="KW-0472">Membrane</keyword>